<accession>A0A1L9RKJ5</accession>
<dbReference type="PANTHER" id="PTHR47990">
    <property type="entry name" value="2-OXOGLUTARATE (2OG) AND FE(II)-DEPENDENT OXYGENASE SUPERFAMILY PROTEIN-RELATED"/>
    <property type="match status" value="1"/>
</dbReference>
<dbReference type="VEuPathDB" id="FungiDB:ASPWEDRAFT_510244"/>
<dbReference type="InterPro" id="IPR044861">
    <property type="entry name" value="IPNS-like_FE2OG_OXY"/>
</dbReference>
<reference evidence="5" key="1">
    <citation type="journal article" date="2017" name="Genome Biol.">
        <title>Comparative genomics reveals high biological diversity and specific adaptations in the industrially and medically important fungal genus Aspergillus.</title>
        <authorList>
            <person name="de Vries R.P."/>
            <person name="Riley R."/>
            <person name="Wiebenga A."/>
            <person name="Aguilar-Osorio G."/>
            <person name="Amillis S."/>
            <person name="Uchima C.A."/>
            <person name="Anderluh G."/>
            <person name="Asadollahi M."/>
            <person name="Askin M."/>
            <person name="Barry K."/>
            <person name="Battaglia E."/>
            <person name="Bayram O."/>
            <person name="Benocci T."/>
            <person name="Braus-Stromeyer S.A."/>
            <person name="Caldana C."/>
            <person name="Canovas D."/>
            <person name="Cerqueira G.C."/>
            <person name="Chen F."/>
            <person name="Chen W."/>
            <person name="Choi C."/>
            <person name="Clum A."/>
            <person name="Dos Santos R.A."/>
            <person name="Damasio A.R."/>
            <person name="Diallinas G."/>
            <person name="Emri T."/>
            <person name="Fekete E."/>
            <person name="Flipphi M."/>
            <person name="Freyberg S."/>
            <person name="Gallo A."/>
            <person name="Gournas C."/>
            <person name="Habgood R."/>
            <person name="Hainaut M."/>
            <person name="Harispe M.L."/>
            <person name="Henrissat B."/>
            <person name="Hilden K.S."/>
            <person name="Hope R."/>
            <person name="Hossain A."/>
            <person name="Karabika E."/>
            <person name="Karaffa L."/>
            <person name="Karanyi Z."/>
            <person name="Krasevec N."/>
            <person name="Kuo A."/>
            <person name="Kusch H."/>
            <person name="LaButti K."/>
            <person name="Lagendijk E.L."/>
            <person name="Lapidus A."/>
            <person name="Levasseur A."/>
            <person name="Lindquist E."/>
            <person name="Lipzen A."/>
            <person name="Logrieco A.F."/>
            <person name="MacCabe A."/>
            <person name="Maekelae M.R."/>
            <person name="Malavazi I."/>
            <person name="Melin P."/>
            <person name="Meyer V."/>
            <person name="Mielnichuk N."/>
            <person name="Miskei M."/>
            <person name="Molnar A.P."/>
            <person name="Mule G."/>
            <person name="Ngan C.Y."/>
            <person name="Orejas M."/>
            <person name="Orosz E."/>
            <person name="Ouedraogo J.P."/>
            <person name="Overkamp K.M."/>
            <person name="Park H.-S."/>
            <person name="Perrone G."/>
            <person name="Piumi F."/>
            <person name="Punt P.J."/>
            <person name="Ram A.F."/>
            <person name="Ramon A."/>
            <person name="Rauscher S."/>
            <person name="Record E."/>
            <person name="Riano-Pachon D.M."/>
            <person name="Robert V."/>
            <person name="Roehrig J."/>
            <person name="Ruller R."/>
            <person name="Salamov A."/>
            <person name="Salih N.S."/>
            <person name="Samson R.A."/>
            <person name="Sandor E."/>
            <person name="Sanguinetti M."/>
            <person name="Schuetze T."/>
            <person name="Sepcic K."/>
            <person name="Shelest E."/>
            <person name="Sherlock G."/>
            <person name="Sophianopoulou V."/>
            <person name="Squina F.M."/>
            <person name="Sun H."/>
            <person name="Susca A."/>
            <person name="Todd R.B."/>
            <person name="Tsang A."/>
            <person name="Unkles S.E."/>
            <person name="van de Wiele N."/>
            <person name="van Rossen-Uffink D."/>
            <person name="Oliveira J.V."/>
            <person name="Vesth T.C."/>
            <person name="Visser J."/>
            <person name="Yu J.-H."/>
            <person name="Zhou M."/>
            <person name="Andersen M.R."/>
            <person name="Archer D.B."/>
            <person name="Baker S.E."/>
            <person name="Benoit I."/>
            <person name="Brakhage A.A."/>
            <person name="Braus G.H."/>
            <person name="Fischer R."/>
            <person name="Frisvad J.C."/>
            <person name="Goldman G.H."/>
            <person name="Houbraken J."/>
            <person name="Oakley B."/>
            <person name="Pocsi I."/>
            <person name="Scazzocchio C."/>
            <person name="Seiboth B."/>
            <person name="vanKuyk P.A."/>
            <person name="Wortman J."/>
            <person name="Dyer P.S."/>
            <person name="Grigoriev I.V."/>
        </authorList>
    </citation>
    <scope>NUCLEOTIDE SEQUENCE [LARGE SCALE GENOMIC DNA]</scope>
    <source>
        <strain evidence="5">DTO 134E9</strain>
    </source>
</reference>
<dbReference type="InterPro" id="IPR026992">
    <property type="entry name" value="DIOX_N"/>
</dbReference>
<dbReference type="SUPFAM" id="SSF51197">
    <property type="entry name" value="Clavaminate synthase-like"/>
    <property type="match status" value="1"/>
</dbReference>
<organism evidence="4 5">
    <name type="scientific">Aspergillus wentii DTO 134E9</name>
    <dbReference type="NCBI Taxonomy" id="1073089"/>
    <lineage>
        <taxon>Eukaryota</taxon>
        <taxon>Fungi</taxon>
        <taxon>Dikarya</taxon>
        <taxon>Ascomycota</taxon>
        <taxon>Pezizomycotina</taxon>
        <taxon>Eurotiomycetes</taxon>
        <taxon>Eurotiomycetidae</taxon>
        <taxon>Eurotiales</taxon>
        <taxon>Aspergillaceae</taxon>
        <taxon>Aspergillus</taxon>
        <taxon>Aspergillus subgen. Cremei</taxon>
    </lineage>
</organism>
<dbReference type="InterPro" id="IPR050231">
    <property type="entry name" value="Iron_ascorbate_oxido_reductase"/>
</dbReference>
<feature type="domain" description="Non-haem dioxygenase N-terminal" evidence="3">
    <location>
        <begin position="33"/>
        <end position="137"/>
    </location>
</feature>
<evidence type="ECO:0000259" key="3">
    <source>
        <dbReference type="Pfam" id="PF14226"/>
    </source>
</evidence>
<evidence type="ECO:0008006" key="6">
    <source>
        <dbReference type="Google" id="ProtNLM"/>
    </source>
</evidence>
<dbReference type="GeneID" id="63753377"/>
<dbReference type="Gene3D" id="2.60.120.330">
    <property type="entry name" value="B-lactam Antibiotic, Isopenicillin N Synthase, Chain"/>
    <property type="match status" value="1"/>
</dbReference>
<keyword evidence="5" id="KW-1185">Reference proteome</keyword>
<dbReference type="OrthoDB" id="406156at2759"/>
<sequence length="354" mass="41158">MAAPTETVQKPLEKYVHPPETKHKLKYADLITLDMADFDRPGGKERLAAQLKETAHKTGFFYITNFGITQEQIDQQFAIAKEFFSLPEEERLKFRAPLEEGIYNGYRPLGAIELLPGLYDNLETYNISKFIPEKQRSQPEVIKRYWADIEKFHRHMHENIAHKLLKLLAIILELDDEDEFVKGHLYESNCDSSLRYMKYHARTGEENTKFKNTYIKGHADKGTMTFVFQQPVAALQVQKTDESDWEHVRIQPGVVAVNIARILHLLTNGYFKGGMHRVIAPPEDQACIDRLGLLYFVLPSDQIKMKAMDSPFLRRMGYGKKEGSIDLDIPANEWVRDRFRNNWLPFDQRPSKKI</sequence>
<dbReference type="Pfam" id="PF03171">
    <property type="entry name" value="2OG-FeII_Oxy"/>
    <property type="match status" value="1"/>
</dbReference>
<dbReference type="RefSeq" id="XP_040689135.1">
    <property type="nucleotide sequence ID" value="XM_040837529.1"/>
</dbReference>
<proteinExistence type="inferred from homology"/>
<dbReference type="AlphaFoldDB" id="A0A1L9RKJ5"/>
<dbReference type="EMBL" id="KV878212">
    <property type="protein sequence ID" value="OJJ35459.1"/>
    <property type="molecule type" value="Genomic_DNA"/>
</dbReference>
<dbReference type="Proteomes" id="UP000184383">
    <property type="component" value="Unassembled WGS sequence"/>
</dbReference>
<dbReference type="InterPro" id="IPR027443">
    <property type="entry name" value="IPNS-like_sf"/>
</dbReference>
<protein>
    <recommendedName>
        <fullName evidence="6">Fe2OG dioxygenase domain-containing protein</fullName>
    </recommendedName>
</protein>
<comment type="similarity">
    <text evidence="1">Belongs to the iron/ascorbate-dependent oxidoreductase family.</text>
</comment>
<evidence type="ECO:0000313" key="4">
    <source>
        <dbReference type="EMBL" id="OJJ35459.1"/>
    </source>
</evidence>
<evidence type="ECO:0000259" key="2">
    <source>
        <dbReference type="Pfam" id="PF03171"/>
    </source>
</evidence>
<dbReference type="Pfam" id="PF14226">
    <property type="entry name" value="DIOX_N"/>
    <property type="match status" value="1"/>
</dbReference>
<evidence type="ECO:0000256" key="1">
    <source>
        <dbReference type="ARBA" id="ARBA00008056"/>
    </source>
</evidence>
<dbReference type="STRING" id="1073089.A0A1L9RKJ5"/>
<gene>
    <name evidence="4" type="ORF">ASPWEDRAFT_510244</name>
</gene>
<evidence type="ECO:0000313" key="5">
    <source>
        <dbReference type="Proteomes" id="UP000184383"/>
    </source>
</evidence>
<feature type="domain" description="Isopenicillin N synthase-like Fe(2+) 2OG dioxygenase" evidence="2">
    <location>
        <begin position="207"/>
        <end position="283"/>
    </location>
</feature>
<name>A0A1L9RKJ5_ASPWE</name>